<sequence>MKIRIFDVSVEKFIKGLEKPTIAKVLRTIDLLEKFGQKLGPPHTKKISAYLFELRIPGKQEVRIFYSFHKTQIFLLHGFIKKTRKIPQKEIKISFQKLKLLDRI</sequence>
<comment type="caution">
    <text evidence="1">The sequence shown here is derived from an EMBL/GenBank/DDBJ whole genome shotgun (WGS) entry which is preliminary data.</text>
</comment>
<evidence type="ECO:0000313" key="1">
    <source>
        <dbReference type="EMBL" id="PIQ04626.1"/>
    </source>
</evidence>
<dbReference type="EMBL" id="PCUC01000174">
    <property type="protein sequence ID" value="PIQ04626.1"/>
    <property type="molecule type" value="Genomic_DNA"/>
</dbReference>
<dbReference type="InterPro" id="IPR009241">
    <property type="entry name" value="HigB-like"/>
</dbReference>
<accession>A0A2H0FD42</accession>
<proteinExistence type="predicted"/>
<dbReference type="Pfam" id="PF05973">
    <property type="entry name" value="Gp49"/>
    <property type="match status" value="1"/>
</dbReference>
<gene>
    <name evidence="1" type="ORF">COW72_03360</name>
</gene>
<evidence type="ECO:0008006" key="3">
    <source>
        <dbReference type="Google" id="ProtNLM"/>
    </source>
</evidence>
<dbReference type="AlphaFoldDB" id="A0A2H0FD42"/>
<evidence type="ECO:0000313" key="2">
    <source>
        <dbReference type="Proteomes" id="UP000230778"/>
    </source>
</evidence>
<reference evidence="1 2" key="1">
    <citation type="submission" date="2017-09" db="EMBL/GenBank/DDBJ databases">
        <title>Depth-based differentiation of microbial function through sediment-hosted aquifers and enrichment of novel symbionts in the deep terrestrial subsurface.</title>
        <authorList>
            <person name="Probst A.J."/>
            <person name="Ladd B."/>
            <person name="Jarett J.K."/>
            <person name="Geller-Mcgrath D.E."/>
            <person name="Sieber C.M."/>
            <person name="Emerson J.B."/>
            <person name="Anantharaman K."/>
            <person name="Thomas B.C."/>
            <person name="Malmstrom R."/>
            <person name="Stieglmeier M."/>
            <person name="Klingl A."/>
            <person name="Woyke T."/>
            <person name="Ryan C.M."/>
            <person name="Banfield J.F."/>
        </authorList>
    </citation>
    <scope>NUCLEOTIDE SEQUENCE [LARGE SCALE GENOMIC DNA]</scope>
    <source>
        <strain evidence="1">CG18_big_fil_WC_8_21_14_2_50_37_10</strain>
    </source>
</reference>
<protein>
    <recommendedName>
        <fullName evidence="3">Type II toxin-antitoxin system RelE/ParE family toxin</fullName>
    </recommendedName>
</protein>
<organism evidence="1 2">
    <name type="scientific">Candidatus Nealsonbacteria bacterium CG18_big_fil_WC_8_21_14_2_50_37_10</name>
    <dbReference type="NCBI Taxonomy" id="1974717"/>
    <lineage>
        <taxon>Bacteria</taxon>
        <taxon>Candidatus Nealsoniibacteriota</taxon>
    </lineage>
</organism>
<dbReference type="Proteomes" id="UP000230778">
    <property type="component" value="Unassembled WGS sequence"/>
</dbReference>
<name>A0A2H0FD42_9BACT</name>